<dbReference type="GeneID" id="87828145"/>
<dbReference type="GO" id="GO:0016567">
    <property type="term" value="P:protein ubiquitination"/>
    <property type="evidence" value="ECO:0007669"/>
    <property type="project" value="InterPro"/>
</dbReference>
<feature type="region of interest" description="Disordered" evidence="1">
    <location>
        <begin position="151"/>
        <end position="177"/>
    </location>
</feature>
<dbReference type="GO" id="GO:0006397">
    <property type="term" value="P:mRNA processing"/>
    <property type="evidence" value="ECO:0007669"/>
    <property type="project" value="InterPro"/>
</dbReference>
<feature type="compositionally biased region" description="Basic and acidic residues" evidence="1">
    <location>
        <begin position="581"/>
        <end position="593"/>
    </location>
</feature>
<feature type="compositionally biased region" description="Basic and acidic residues" evidence="1">
    <location>
        <begin position="24"/>
        <end position="33"/>
    </location>
</feature>
<accession>A0AAN6Z280</accession>
<feature type="region of interest" description="Disordered" evidence="1">
    <location>
        <begin position="633"/>
        <end position="677"/>
    </location>
</feature>
<organism evidence="2 3">
    <name type="scientific">Parathielavia appendiculata</name>
    <dbReference type="NCBI Taxonomy" id="2587402"/>
    <lineage>
        <taxon>Eukaryota</taxon>
        <taxon>Fungi</taxon>
        <taxon>Dikarya</taxon>
        <taxon>Ascomycota</taxon>
        <taxon>Pezizomycotina</taxon>
        <taxon>Sordariomycetes</taxon>
        <taxon>Sordariomycetidae</taxon>
        <taxon>Sordariales</taxon>
        <taxon>Chaetomiaceae</taxon>
        <taxon>Parathielavia</taxon>
    </lineage>
</organism>
<dbReference type="GO" id="GO:0061630">
    <property type="term" value="F:ubiquitin protein ligase activity"/>
    <property type="evidence" value="ECO:0007669"/>
    <property type="project" value="InterPro"/>
</dbReference>
<dbReference type="EMBL" id="MU853234">
    <property type="protein sequence ID" value="KAK4121314.1"/>
    <property type="molecule type" value="Genomic_DNA"/>
</dbReference>
<feature type="compositionally biased region" description="Low complexity" evidence="1">
    <location>
        <begin position="297"/>
        <end position="310"/>
    </location>
</feature>
<dbReference type="PANTHER" id="PTHR15439">
    <property type="entry name" value="RETINOBLASTOMA-BINDING PROTEIN 6"/>
    <property type="match status" value="1"/>
</dbReference>
<dbReference type="InterPro" id="IPR033489">
    <property type="entry name" value="RBBP6"/>
</dbReference>
<feature type="compositionally biased region" description="Low complexity" evidence="1">
    <location>
        <begin position="643"/>
        <end position="653"/>
    </location>
</feature>
<dbReference type="PANTHER" id="PTHR15439:SF0">
    <property type="entry name" value="CELL DIVISION CYCLE AND APOPTOSIS REGULATOR PROTEIN 1-RELATED"/>
    <property type="match status" value="1"/>
</dbReference>
<protein>
    <recommendedName>
        <fullName evidence="4">RING finger domain-containing protein</fullName>
    </recommendedName>
</protein>
<gene>
    <name evidence="2" type="ORF">N657DRAFT_635898</name>
</gene>
<feature type="compositionally biased region" description="Low complexity" evidence="1">
    <location>
        <begin position="259"/>
        <end position="287"/>
    </location>
</feature>
<feature type="region of interest" description="Disordered" evidence="1">
    <location>
        <begin position="572"/>
        <end position="601"/>
    </location>
</feature>
<dbReference type="GO" id="GO:0006511">
    <property type="term" value="P:ubiquitin-dependent protein catabolic process"/>
    <property type="evidence" value="ECO:0007669"/>
    <property type="project" value="TreeGrafter"/>
</dbReference>
<comment type="caution">
    <text evidence="2">The sequence shown here is derived from an EMBL/GenBank/DDBJ whole genome shotgun (WGS) entry which is preliminary data.</text>
</comment>
<name>A0AAN6Z280_9PEZI</name>
<feature type="region of interest" description="Disordered" evidence="1">
    <location>
        <begin position="230"/>
        <end position="315"/>
    </location>
</feature>
<feature type="compositionally biased region" description="Pro residues" evidence="1">
    <location>
        <begin position="522"/>
        <end position="558"/>
    </location>
</feature>
<feature type="compositionally biased region" description="Basic and acidic residues" evidence="1">
    <location>
        <begin position="473"/>
        <end position="486"/>
    </location>
</feature>
<evidence type="ECO:0000313" key="3">
    <source>
        <dbReference type="Proteomes" id="UP001302602"/>
    </source>
</evidence>
<evidence type="ECO:0008006" key="4">
    <source>
        <dbReference type="Google" id="ProtNLM"/>
    </source>
</evidence>
<feature type="compositionally biased region" description="Basic and acidic residues" evidence="1">
    <location>
        <begin position="495"/>
        <end position="519"/>
    </location>
</feature>
<feature type="region of interest" description="Disordered" evidence="1">
    <location>
        <begin position="1"/>
        <end position="59"/>
    </location>
</feature>
<reference evidence="2" key="2">
    <citation type="submission" date="2023-05" db="EMBL/GenBank/DDBJ databases">
        <authorList>
            <consortium name="Lawrence Berkeley National Laboratory"/>
            <person name="Steindorff A."/>
            <person name="Hensen N."/>
            <person name="Bonometti L."/>
            <person name="Westerberg I."/>
            <person name="Brannstrom I.O."/>
            <person name="Guillou S."/>
            <person name="Cros-Aarteil S."/>
            <person name="Calhoun S."/>
            <person name="Haridas S."/>
            <person name="Kuo A."/>
            <person name="Mondo S."/>
            <person name="Pangilinan J."/>
            <person name="Riley R."/>
            <person name="Labutti K."/>
            <person name="Andreopoulos B."/>
            <person name="Lipzen A."/>
            <person name="Chen C."/>
            <person name="Yanf M."/>
            <person name="Daum C."/>
            <person name="Ng V."/>
            <person name="Clum A."/>
            <person name="Ohm R."/>
            <person name="Martin F."/>
            <person name="Silar P."/>
            <person name="Natvig D."/>
            <person name="Lalanne C."/>
            <person name="Gautier V."/>
            <person name="Ament-Velasquez S.L."/>
            <person name="Kruys A."/>
            <person name="Hutchinson M.I."/>
            <person name="Powell A.J."/>
            <person name="Barry K."/>
            <person name="Miller A.N."/>
            <person name="Grigoriev I.V."/>
            <person name="Debuchy R."/>
            <person name="Gladieux P."/>
            <person name="Thoren M.H."/>
            <person name="Johannesson H."/>
        </authorList>
    </citation>
    <scope>NUCLEOTIDE SEQUENCE</scope>
    <source>
        <strain evidence="2">CBS 731.68</strain>
    </source>
</reference>
<dbReference type="AlphaFoldDB" id="A0AAN6Z280"/>
<dbReference type="Proteomes" id="UP001302602">
    <property type="component" value="Unassembled WGS sequence"/>
</dbReference>
<reference evidence="2" key="1">
    <citation type="journal article" date="2023" name="Mol. Phylogenet. Evol.">
        <title>Genome-scale phylogeny and comparative genomics of the fungal order Sordariales.</title>
        <authorList>
            <person name="Hensen N."/>
            <person name="Bonometti L."/>
            <person name="Westerberg I."/>
            <person name="Brannstrom I.O."/>
            <person name="Guillou S."/>
            <person name="Cros-Aarteil S."/>
            <person name="Calhoun S."/>
            <person name="Haridas S."/>
            <person name="Kuo A."/>
            <person name="Mondo S."/>
            <person name="Pangilinan J."/>
            <person name="Riley R."/>
            <person name="LaButti K."/>
            <person name="Andreopoulos B."/>
            <person name="Lipzen A."/>
            <person name="Chen C."/>
            <person name="Yan M."/>
            <person name="Daum C."/>
            <person name="Ng V."/>
            <person name="Clum A."/>
            <person name="Steindorff A."/>
            <person name="Ohm R.A."/>
            <person name="Martin F."/>
            <person name="Silar P."/>
            <person name="Natvig D.O."/>
            <person name="Lalanne C."/>
            <person name="Gautier V."/>
            <person name="Ament-Velasquez S.L."/>
            <person name="Kruys A."/>
            <person name="Hutchinson M.I."/>
            <person name="Powell A.J."/>
            <person name="Barry K."/>
            <person name="Miller A.N."/>
            <person name="Grigoriev I.V."/>
            <person name="Debuchy R."/>
            <person name="Gladieux P."/>
            <person name="Hiltunen Thoren M."/>
            <person name="Johannesson H."/>
        </authorList>
    </citation>
    <scope>NUCLEOTIDE SEQUENCE</scope>
    <source>
        <strain evidence="2">CBS 731.68</strain>
    </source>
</reference>
<proteinExistence type="predicted"/>
<sequence length="714" mass="79938">MSRDPDDVPPPPYSEQDLFSASGRDAHVADDTSRSTSSTNGDVIYTPPLTPHSSHHSNFAGEVDHLEHSAAAAYFASRPAPLLTTQPHLVHSITLTRDSTPDSLPFPSHLTGRDVRLEDWQTFANYLMPHYSATSNEQVIDRKLRAETMTATNTLPRSNNSNNDDVRSQLSGRSHAEAQLDRIRSLVEADAAQQRQNAEDTIREWNDGFFAPRRITIRVDLGPINSNYTNSNHASGLNEVPADPEKQPIPGAWDQSFDNSNNNNSPNSETDRNNNNNNNNNNNPPRRGFGSFFNPFASRGNNASANTNNHNHARGGGGFRFGGINVEGDRVSIGNSFVADGRTGSVRIGGIAMDPRNGISINGQPMFGGAAHLHGHTSPLHARRVGSLPDYDDLHDAQLPVAKQCVREWLQHPDQPITKEKVKHVREQIKAAKKSTTVDAAGFDKSALRREVRNLLREWKELKRQQKRTRKQEKRELRQAKREAKREIRRAKREVKRELRQAKKEVKRSQREMHREWRRGPHPPPPHGPPPHGPPPHHVFPPHGPPPPGSFGIPSFPPMPHMPHMPGMPPFPGAWPGGHGDPPHYDSHHHDEGVEPVSGVGYPESQAKYQAAWEMEARVAEKEAELLQLHERIAEEEQEQAQEQEQQHGAAAASDGVDEKEKRKGGQKSKIHAEAEAVEREIEELAREMERLRTEADEEFARALAEEEERRFRG</sequence>
<evidence type="ECO:0000256" key="1">
    <source>
        <dbReference type="SAM" id="MobiDB-lite"/>
    </source>
</evidence>
<feature type="region of interest" description="Disordered" evidence="1">
    <location>
        <begin position="463"/>
        <end position="558"/>
    </location>
</feature>
<keyword evidence="3" id="KW-1185">Reference proteome</keyword>
<evidence type="ECO:0000313" key="2">
    <source>
        <dbReference type="EMBL" id="KAK4121314.1"/>
    </source>
</evidence>
<dbReference type="GO" id="GO:0005634">
    <property type="term" value="C:nucleus"/>
    <property type="evidence" value="ECO:0007669"/>
    <property type="project" value="TreeGrafter"/>
</dbReference>
<dbReference type="CDD" id="cd06503">
    <property type="entry name" value="ATP-synt_Fo_b"/>
    <property type="match status" value="1"/>
</dbReference>
<dbReference type="RefSeq" id="XP_062645085.1">
    <property type="nucleotide sequence ID" value="XM_062791376.1"/>
</dbReference>